<protein>
    <recommendedName>
        <fullName evidence="3">F-box domain-containing protein</fullName>
    </recommendedName>
</protein>
<sequence>MSDNTVMDDMSVDAAKREGSSFNLSVEVHQMILSYLTPKDLLSYSLVDTVAHKTVKGFYGTALQAERILAPYFSPGDTRRFRILQYATGTVISGSTALSFFTREVYDGSDLDLYVDVEFALHLVHFLASCGYAYEPYNTESKQQPDAIEDAIEEMSNRLAGTFESGVVDGDTEYMRFTNGIGDVFNFVLEGRRIQVIACHLSPVDVVLKFHSTVVMNIITYSHAISFYPCSTFRDKVSLRTINSDFRREQQLAACDKYALRGWSLISEPDIPSFFSPSSAINCREDPRHPGDRHCWTVPLRRVTDFEPSVPGPGLFALSSSYFWKMTHHMNRSGIVATRIKIWPPYSETDYFLEQALLHCQVKTNEREHALAAGEIHTGESAWEREEWMNQRIIEYMERKCDKSHFSSPYDSVRSLVDARILREFEVAMRRWSSEEGYHLPDIYGYMYLQTLLCKLYKAFKIEPDITFVYASDTRKSVWTNVHVTLPRTLHDGVDLFLRDNECTLNEMRRYSNRVNVQIELV</sequence>
<evidence type="ECO:0008006" key="3">
    <source>
        <dbReference type="Google" id="ProtNLM"/>
    </source>
</evidence>
<organism evidence="1 2">
    <name type="scientific">Marasmius crinis-equi</name>
    <dbReference type="NCBI Taxonomy" id="585013"/>
    <lineage>
        <taxon>Eukaryota</taxon>
        <taxon>Fungi</taxon>
        <taxon>Dikarya</taxon>
        <taxon>Basidiomycota</taxon>
        <taxon>Agaricomycotina</taxon>
        <taxon>Agaricomycetes</taxon>
        <taxon>Agaricomycetidae</taxon>
        <taxon>Agaricales</taxon>
        <taxon>Marasmiineae</taxon>
        <taxon>Marasmiaceae</taxon>
        <taxon>Marasmius</taxon>
    </lineage>
</organism>
<keyword evidence="2" id="KW-1185">Reference proteome</keyword>
<dbReference type="Proteomes" id="UP001465976">
    <property type="component" value="Unassembled WGS sequence"/>
</dbReference>
<dbReference type="EMBL" id="JBAHYK010000641">
    <property type="protein sequence ID" value="KAL0572349.1"/>
    <property type="molecule type" value="Genomic_DNA"/>
</dbReference>
<name>A0ABR3FAM1_9AGAR</name>
<gene>
    <name evidence="1" type="ORF">V5O48_009620</name>
</gene>
<comment type="caution">
    <text evidence="1">The sequence shown here is derived from an EMBL/GenBank/DDBJ whole genome shotgun (WGS) entry which is preliminary data.</text>
</comment>
<evidence type="ECO:0000313" key="1">
    <source>
        <dbReference type="EMBL" id="KAL0572349.1"/>
    </source>
</evidence>
<reference evidence="1 2" key="1">
    <citation type="submission" date="2024-02" db="EMBL/GenBank/DDBJ databases">
        <title>A draft genome for the cacao thread blight pathogen Marasmius crinis-equi.</title>
        <authorList>
            <person name="Cohen S.P."/>
            <person name="Baruah I.K."/>
            <person name="Amoako-Attah I."/>
            <person name="Bukari Y."/>
            <person name="Meinhardt L.W."/>
            <person name="Bailey B.A."/>
        </authorList>
    </citation>
    <scope>NUCLEOTIDE SEQUENCE [LARGE SCALE GENOMIC DNA]</scope>
    <source>
        <strain evidence="1 2">GH-76</strain>
    </source>
</reference>
<accession>A0ABR3FAM1</accession>
<proteinExistence type="predicted"/>
<evidence type="ECO:0000313" key="2">
    <source>
        <dbReference type="Proteomes" id="UP001465976"/>
    </source>
</evidence>